<feature type="transmembrane region" description="Helical" evidence="8">
    <location>
        <begin position="208"/>
        <end position="230"/>
    </location>
</feature>
<dbReference type="AlphaFoldDB" id="A0A1H9TZW0"/>
<dbReference type="PANTHER" id="PTHR38686">
    <property type="entry name" value="APOLIPOPROTEIN N-ACYLTRANSFERASE"/>
    <property type="match status" value="1"/>
</dbReference>
<evidence type="ECO:0000256" key="4">
    <source>
        <dbReference type="ARBA" id="ARBA00022692"/>
    </source>
</evidence>
<name>A0A1H9TZW0_9MICO</name>
<feature type="domain" description="CN hydrolase" evidence="9">
    <location>
        <begin position="245"/>
        <end position="503"/>
    </location>
</feature>
<dbReference type="Pfam" id="PF20154">
    <property type="entry name" value="LNT_N"/>
    <property type="match status" value="1"/>
</dbReference>
<dbReference type="PANTHER" id="PTHR38686:SF1">
    <property type="entry name" value="APOLIPOPROTEIN N-ACYLTRANSFERASE"/>
    <property type="match status" value="1"/>
</dbReference>
<feature type="transmembrane region" description="Helical" evidence="8">
    <location>
        <begin position="68"/>
        <end position="88"/>
    </location>
</feature>
<dbReference type="Proteomes" id="UP000199019">
    <property type="component" value="Unassembled WGS sequence"/>
</dbReference>
<evidence type="ECO:0000256" key="3">
    <source>
        <dbReference type="ARBA" id="ARBA00022679"/>
    </source>
</evidence>
<dbReference type="GO" id="GO:0005886">
    <property type="term" value="C:plasma membrane"/>
    <property type="evidence" value="ECO:0007669"/>
    <property type="project" value="UniProtKB-SubCell"/>
</dbReference>
<comment type="subcellular location">
    <subcellularLocation>
        <location evidence="1 8">Cell membrane</location>
        <topology evidence="1 8">Multi-pass membrane protein</topology>
    </subcellularLocation>
</comment>
<evidence type="ECO:0000256" key="6">
    <source>
        <dbReference type="ARBA" id="ARBA00023136"/>
    </source>
</evidence>
<keyword evidence="7 8" id="KW-0012">Acyltransferase</keyword>
<comment type="similarity">
    <text evidence="8">Belongs to the CN hydrolase family. Apolipoprotein N-acyltransferase subfamily.</text>
</comment>
<protein>
    <recommendedName>
        <fullName evidence="8">Apolipoprotein N-acyltransferase</fullName>
        <shortName evidence="8">ALP N-acyltransferase</shortName>
        <ecNumber evidence="8">2.3.1.269</ecNumber>
    </recommendedName>
</protein>
<accession>A0A1H9TZW0</accession>
<dbReference type="EC" id="2.3.1.269" evidence="8"/>
<comment type="catalytic activity">
    <reaction evidence="8">
        <text>N-terminal S-1,2-diacyl-sn-glyceryl-L-cysteinyl-[lipoprotein] + a glycerophospholipid = N-acyl-S-1,2-diacyl-sn-glyceryl-L-cysteinyl-[lipoprotein] + a 2-acyl-sn-glycero-3-phospholipid + H(+)</text>
        <dbReference type="Rhea" id="RHEA:48228"/>
        <dbReference type="Rhea" id="RHEA-COMP:14681"/>
        <dbReference type="Rhea" id="RHEA-COMP:14684"/>
        <dbReference type="ChEBI" id="CHEBI:15378"/>
        <dbReference type="ChEBI" id="CHEBI:136912"/>
        <dbReference type="ChEBI" id="CHEBI:140656"/>
        <dbReference type="ChEBI" id="CHEBI:140657"/>
        <dbReference type="ChEBI" id="CHEBI:140660"/>
        <dbReference type="EC" id="2.3.1.269"/>
    </reaction>
</comment>
<dbReference type="InterPro" id="IPR004563">
    <property type="entry name" value="Apolipo_AcylTrfase"/>
</dbReference>
<evidence type="ECO:0000259" key="9">
    <source>
        <dbReference type="PROSITE" id="PS50263"/>
    </source>
</evidence>
<dbReference type="NCBIfam" id="TIGR00546">
    <property type="entry name" value="lnt"/>
    <property type="match status" value="1"/>
</dbReference>
<comment type="pathway">
    <text evidence="8">Protein modification; lipoprotein biosynthesis (N-acyl transfer).</text>
</comment>
<evidence type="ECO:0000256" key="5">
    <source>
        <dbReference type="ARBA" id="ARBA00022989"/>
    </source>
</evidence>
<dbReference type="InterPro" id="IPR036526">
    <property type="entry name" value="C-N_Hydrolase_sf"/>
</dbReference>
<dbReference type="PROSITE" id="PS50263">
    <property type="entry name" value="CN_HYDROLASE"/>
    <property type="match status" value="1"/>
</dbReference>
<dbReference type="InterPro" id="IPR045378">
    <property type="entry name" value="LNT_N"/>
</dbReference>
<evidence type="ECO:0000313" key="11">
    <source>
        <dbReference type="Proteomes" id="UP000199019"/>
    </source>
</evidence>
<dbReference type="Gene3D" id="3.60.110.10">
    <property type="entry name" value="Carbon-nitrogen hydrolase"/>
    <property type="match status" value="1"/>
</dbReference>
<evidence type="ECO:0000256" key="8">
    <source>
        <dbReference type="HAMAP-Rule" id="MF_01148"/>
    </source>
</evidence>
<proteinExistence type="inferred from homology"/>
<dbReference type="STRING" id="587636.SAMN05216199_1828"/>
<evidence type="ECO:0000256" key="1">
    <source>
        <dbReference type="ARBA" id="ARBA00004651"/>
    </source>
</evidence>
<dbReference type="InterPro" id="IPR003010">
    <property type="entry name" value="C-N_Hydrolase"/>
</dbReference>
<dbReference type="SUPFAM" id="SSF56317">
    <property type="entry name" value="Carbon-nitrogen hydrolase"/>
    <property type="match status" value="1"/>
</dbReference>
<evidence type="ECO:0000256" key="7">
    <source>
        <dbReference type="ARBA" id="ARBA00023315"/>
    </source>
</evidence>
<dbReference type="UniPathway" id="UPA00666"/>
<evidence type="ECO:0000313" key="10">
    <source>
        <dbReference type="EMBL" id="SES02333.1"/>
    </source>
</evidence>
<comment type="caution">
    <text evidence="8">Lacks conserved residue(s) required for the propagation of feature annotation.</text>
</comment>
<keyword evidence="4 8" id="KW-0812">Transmembrane</keyword>
<keyword evidence="6 8" id="KW-0472">Membrane</keyword>
<dbReference type="GO" id="GO:0042158">
    <property type="term" value="P:lipoprotein biosynthetic process"/>
    <property type="evidence" value="ECO:0007669"/>
    <property type="project" value="UniProtKB-UniRule"/>
</dbReference>
<keyword evidence="5 8" id="KW-1133">Transmembrane helix</keyword>
<evidence type="ECO:0000256" key="2">
    <source>
        <dbReference type="ARBA" id="ARBA00022475"/>
    </source>
</evidence>
<feature type="transmembrane region" description="Helical" evidence="8">
    <location>
        <begin position="94"/>
        <end position="115"/>
    </location>
</feature>
<dbReference type="CDD" id="cd07571">
    <property type="entry name" value="ALP_N-acyl_transferase"/>
    <property type="match status" value="1"/>
</dbReference>
<dbReference type="HAMAP" id="MF_01148">
    <property type="entry name" value="Lnt"/>
    <property type="match status" value="1"/>
</dbReference>
<feature type="transmembrane region" description="Helical" evidence="8">
    <location>
        <begin position="20"/>
        <end position="38"/>
    </location>
</feature>
<dbReference type="GO" id="GO:0016410">
    <property type="term" value="F:N-acyltransferase activity"/>
    <property type="evidence" value="ECO:0007669"/>
    <property type="project" value="UniProtKB-UniRule"/>
</dbReference>
<sequence>MSYRGAVPSDRAARRPSLRAGHRLVLAVASGVALTLAFPTYNLWWLAPVGVALLSAAVLGATWRLALAIGLVGGLVFFLPTLSWSGIYVGALPWVALSVLQALYIALMTALTAAVQRPLLRTRLQPLAYAAVPVFWVLQETARSHTPFGGFPWARLAFSQADSPLAHLAAWVGAPGVTAAVAALGALLHAAVVIALRRVGGVAPRRARAAYVLSAVLVAFTALAVTAGAASTPPTDGKAVPVMFVQGNVPRPGLDFNAERRKVLDNHVEETLRGLAAGGEPPSLVVWPENASDIDPLRNPDAEAEIRAAVEAAGAPVLLGAVLREPWPMVSNASLFYRPGGGEPERYVKQHPVPFAEYIPYRSFFRHFSDKVDLVTADFTAGHDPAAFEVPLRSGGSYWAIPTICFEVAYDDPMREATLQPSRQNSILVVQTNNATFGYTAESEQQFAISRLRAIEHGRSVVHVSTVGVSAVIHPDGSYEDKTRLFTAAAGRADPVVRSSVTVSDRIGDLPEYTAAGLAALLVALSAAASRKRRGRAARVQAEHREEEEAVVV</sequence>
<feature type="transmembrane region" description="Helical" evidence="8">
    <location>
        <begin position="168"/>
        <end position="196"/>
    </location>
</feature>
<comment type="function">
    <text evidence="8">Catalyzes the phospholipid dependent N-acylation of the N-terminal cysteine of apolipoprotein, the last step in lipoprotein maturation.</text>
</comment>
<dbReference type="EMBL" id="FOHB01000002">
    <property type="protein sequence ID" value="SES02333.1"/>
    <property type="molecule type" value="Genomic_DNA"/>
</dbReference>
<keyword evidence="3 8" id="KW-0808">Transferase</keyword>
<reference evidence="11" key="1">
    <citation type="submission" date="2016-10" db="EMBL/GenBank/DDBJ databases">
        <authorList>
            <person name="Varghese N."/>
            <person name="Submissions S."/>
        </authorList>
    </citation>
    <scope>NUCLEOTIDE SEQUENCE [LARGE SCALE GENOMIC DNA]</scope>
    <source>
        <strain evidence="11">CGMCC 1.6963</strain>
    </source>
</reference>
<organism evidence="10 11">
    <name type="scientific">Pedococcus cremeus</name>
    <dbReference type="NCBI Taxonomy" id="587636"/>
    <lineage>
        <taxon>Bacteria</taxon>
        <taxon>Bacillati</taxon>
        <taxon>Actinomycetota</taxon>
        <taxon>Actinomycetes</taxon>
        <taxon>Micrococcales</taxon>
        <taxon>Intrasporangiaceae</taxon>
        <taxon>Pedococcus</taxon>
    </lineage>
</organism>
<gene>
    <name evidence="8" type="primary">lnt</name>
    <name evidence="10" type="ORF">SAMN05216199_1828</name>
</gene>
<keyword evidence="10" id="KW-0449">Lipoprotein</keyword>
<keyword evidence="11" id="KW-1185">Reference proteome</keyword>
<keyword evidence="2 8" id="KW-1003">Cell membrane</keyword>